<dbReference type="AlphaFoldDB" id="A0A7I8W964"/>
<dbReference type="Gene3D" id="3.30.300.30">
    <property type="match status" value="1"/>
</dbReference>
<evidence type="ECO:0000259" key="9">
    <source>
        <dbReference type="Pfam" id="PF13193"/>
    </source>
</evidence>
<accession>A0A7I8W964</accession>
<dbReference type="PANTHER" id="PTHR43201:SF5">
    <property type="entry name" value="MEDIUM-CHAIN ACYL-COA LIGASE ACSF2, MITOCHONDRIAL"/>
    <property type="match status" value="1"/>
</dbReference>
<gene>
    <name evidence="10" type="ORF">DGYR_LOCUS12180</name>
</gene>
<dbReference type="CDD" id="cd05917">
    <property type="entry name" value="FACL_like_2"/>
    <property type="match status" value="1"/>
</dbReference>
<evidence type="ECO:0000256" key="7">
    <source>
        <dbReference type="ARBA" id="ARBA00048277"/>
    </source>
</evidence>
<evidence type="ECO:0000313" key="10">
    <source>
        <dbReference type="EMBL" id="CAD5124672.1"/>
    </source>
</evidence>
<dbReference type="InterPro" id="IPR025110">
    <property type="entry name" value="AMP-bd_C"/>
</dbReference>
<dbReference type="EC" id="6.2.1.2" evidence="4"/>
<dbReference type="SUPFAM" id="SSF56801">
    <property type="entry name" value="Acetyl-CoA synthetase-like"/>
    <property type="match status" value="1"/>
</dbReference>
<proteinExistence type="inferred from homology"/>
<reference evidence="10 11" key="1">
    <citation type="submission" date="2020-08" db="EMBL/GenBank/DDBJ databases">
        <authorList>
            <person name="Hejnol A."/>
        </authorList>
    </citation>
    <scope>NUCLEOTIDE SEQUENCE [LARGE SCALE GENOMIC DNA]</scope>
</reference>
<dbReference type="GO" id="GO:0006631">
    <property type="term" value="P:fatty acid metabolic process"/>
    <property type="evidence" value="ECO:0007669"/>
    <property type="project" value="TreeGrafter"/>
</dbReference>
<dbReference type="OrthoDB" id="10253115at2759"/>
<dbReference type="Pfam" id="PF00501">
    <property type="entry name" value="AMP-binding"/>
    <property type="match status" value="1"/>
</dbReference>
<dbReference type="Gene3D" id="3.40.50.12780">
    <property type="entry name" value="N-terminal domain of ligase-like"/>
    <property type="match status" value="1"/>
</dbReference>
<comment type="caution">
    <text evidence="10">The sequence shown here is derived from an EMBL/GenBank/DDBJ whole genome shotgun (WGS) entry which is preliminary data.</text>
</comment>
<dbReference type="InterPro" id="IPR045851">
    <property type="entry name" value="AMP-bd_C_sf"/>
</dbReference>
<feature type="domain" description="AMP-dependent synthetase/ligase" evidence="8">
    <location>
        <begin position="73"/>
        <end position="464"/>
    </location>
</feature>
<dbReference type="FunFam" id="3.40.50.12780:FF:000003">
    <property type="entry name" value="Long-chain-fatty-acid--CoA ligase FadD"/>
    <property type="match status" value="1"/>
</dbReference>
<dbReference type="Pfam" id="PF13193">
    <property type="entry name" value="AMP-binding_C"/>
    <property type="match status" value="1"/>
</dbReference>
<sequence>MNQYAYRETFKNILKCNNSRNRLVFKGLLFGEKTPISVFSSCSFSTRQEKDGFSYSHGSSTKRLLGKTIGQLLEERAEMHPDKEAVIVSKENARLTFEQLLQQADRLAMGLISIGVRKGDRVGIWSPNKKEWVLAQYATARAGMMLVNINPAYQVGELQYAMQKVGIKALISAEQFKTQDYFSMLEKVCPELNNCKPGNIKNQSLPEFQSLIMISDKQYPGSFTFSEIMDAGDQSHKGILDQIKSTLQFDEPINIQFTSGTTGSPKGATLSHHNIVNNSNLVGYRCGYDVNPARIVIPVPLYHCFGMVLGSLMNVTHGATTILPSPSFEPKAALEAVVKEKATSLYGTPTMFIDMQNHPDFGKYDLSSLYTGIMAGSTCPTEIMKKCISKMCMKNITICYGTTETSPVTFQTRMDDDFDLRVKTIGVPLDHIEVKVVDDEGKIVPTGVVGELYTRGHATMLNYWEDEAKTAEAIGHDRWYKTGDLVSLDENGYAVIEGRKKDMLIRGGENIYPVEIEQFLYENDKIEDAQVIGLPDERLGEEICAWIKLKSGEKSTEEDIKEFCKGKIAHFKIPKYIIFVDEFPMTVTGKIQKYKMRERTIDMLNL</sequence>
<comment type="function">
    <text evidence="3">Acyl-CoA synthases catalyze the initial reaction in fatty acid metabolism, by forming a thioester with CoA. Has some preference toward medium-chain substrates. Plays a role in adipocyte differentiation.</text>
</comment>
<evidence type="ECO:0000256" key="4">
    <source>
        <dbReference type="ARBA" id="ARBA00039009"/>
    </source>
</evidence>
<feature type="domain" description="AMP-binding enzyme C-terminal" evidence="9">
    <location>
        <begin position="515"/>
        <end position="590"/>
    </location>
</feature>
<organism evidence="10 11">
    <name type="scientific">Dimorphilus gyrociliatus</name>
    <dbReference type="NCBI Taxonomy" id="2664684"/>
    <lineage>
        <taxon>Eukaryota</taxon>
        <taxon>Metazoa</taxon>
        <taxon>Spiralia</taxon>
        <taxon>Lophotrochozoa</taxon>
        <taxon>Annelida</taxon>
        <taxon>Polychaeta</taxon>
        <taxon>Polychaeta incertae sedis</taxon>
        <taxon>Dinophilidae</taxon>
        <taxon>Dimorphilus</taxon>
    </lineage>
</organism>
<dbReference type="InterPro" id="IPR042099">
    <property type="entry name" value="ANL_N_sf"/>
</dbReference>
<keyword evidence="2" id="KW-0436">Ligase</keyword>
<keyword evidence="11" id="KW-1185">Reference proteome</keyword>
<evidence type="ECO:0000256" key="3">
    <source>
        <dbReference type="ARBA" id="ARBA00037247"/>
    </source>
</evidence>
<dbReference type="InterPro" id="IPR000873">
    <property type="entry name" value="AMP-dep_synth/lig_dom"/>
</dbReference>
<dbReference type="PROSITE" id="PS00455">
    <property type="entry name" value="AMP_BINDING"/>
    <property type="match status" value="1"/>
</dbReference>
<dbReference type="Proteomes" id="UP000549394">
    <property type="component" value="Unassembled WGS sequence"/>
</dbReference>
<dbReference type="PANTHER" id="PTHR43201">
    <property type="entry name" value="ACYL-COA SYNTHETASE"/>
    <property type="match status" value="1"/>
</dbReference>
<protein>
    <recommendedName>
        <fullName evidence="5">Medium-chain acyl-CoA ligase ACSF2, mitochondrial</fullName>
        <ecNumber evidence="4">6.2.1.2</ecNumber>
    </recommendedName>
</protein>
<comment type="catalytic activity">
    <reaction evidence="6">
        <text>octanoate + ATP + CoA = octanoyl-CoA + AMP + diphosphate</text>
        <dbReference type="Rhea" id="RHEA:33631"/>
        <dbReference type="ChEBI" id="CHEBI:25646"/>
        <dbReference type="ChEBI" id="CHEBI:30616"/>
        <dbReference type="ChEBI" id="CHEBI:33019"/>
        <dbReference type="ChEBI" id="CHEBI:57287"/>
        <dbReference type="ChEBI" id="CHEBI:57386"/>
        <dbReference type="ChEBI" id="CHEBI:456215"/>
    </reaction>
</comment>
<evidence type="ECO:0000256" key="5">
    <source>
        <dbReference type="ARBA" id="ARBA00039638"/>
    </source>
</evidence>
<evidence type="ECO:0000256" key="2">
    <source>
        <dbReference type="ARBA" id="ARBA00022598"/>
    </source>
</evidence>
<evidence type="ECO:0000313" key="11">
    <source>
        <dbReference type="Proteomes" id="UP000549394"/>
    </source>
</evidence>
<comment type="catalytic activity">
    <reaction evidence="7">
        <text>a medium-chain fatty acid + ATP + CoA = a medium-chain fatty acyl-CoA + AMP + diphosphate</text>
        <dbReference type="Rhea" id="RHEA:48340"/>
        <dbReference type="ChEBI" id="CHEBI:30616"/>
        <dbReference type="ChEBI" id="CHEBI:33019"/>
        <dbReference type="ChEBI" id="CHEBI:57287"/>
        <dbReference type="ChEBI" id="CHEBI:59558"/>
        <dbReference type="ChEBI" id="CHEBI:90546"/>
        <dbReference type="ChEBI" id="CHEBI:456215"/>
        <dbReference type="EC" id="6.2.1.2"/>
    </reaction>
</comment>
<dbReference type="InterPro" id="IPR020845">
    <property type="entry name" value="AMP-binding_CS"/>
</dbReference>
<dbReference type="GO" id="GO:0031956">
    <property type="term" value="F:medium-chain fatty acid-CoA ligase activity"/>
    <property type="evidence" value="ECO:0007669"/>
    <property type="project" value="UniProtKB-EC"/>
</dbReference>
<comment type="similarity">
    <text evidence="1">Belongs to the ATP-dependent AMP-binding enzyme family.</text>
</comment>
<evidence type="ECO:0000259" key="8">
    <source>
        <dbReference type="Pfam" id="PF00501"/>
    </source>
</evidence>
<dbReference type="EMBL" id="CAJFCJ010000022">
    <property type="protein sequence ID" value="CAD5124672.1"/>
    <property type="molecule type" value="Genomic_DNA"/>
</dbReference>
<evidence type="ECO:0000256" key="1">
    <source>
        <dbReference type="ARBA" id="ARBA00006432"/>
    </source>
</evidence>
<dbReference type="FunFam" id="3.30.300.30:FF:000008">
    <property type="entry name" value="2,3-dihydroxybenzoate-AMP ligase"/>
    <property type="match status" value="1"/>
</dbReference>
<name>A0A7I8W964_9ANNE</name>
<evidence type="ECO:0000256" key="6">
    <source>
        <dbReference type="ARBA" id="ARBA00047319"/>
    </source>
</evidence>